<dbReference type="Proteomes" id="UP000798662">
    <property type="component" value="Chromosome 1"/>
</dbReference>
<sequence>MKLPFQKLVEGTALDLDKDREFHSSAVDFLRQAAEDYLVEFFKEANLCALHARRITITVLRGMGVLVTVAAVRVVVKVMGFAAAALMPAQWPPWRVPS</sequence>
<comment type="caution">
    <text evidence="1">The sequence shown here is derived from an EMBL/GenBank/DDBJ whole genome shotgun (WGS) entry which is preliminary data.</text>
</comment>
<organism evidence="1 2">
    <name type="scientific">Pyropia yezoensis</name>
    <name type="common">Susabi-nori</name>
    <name type="synonym">Porphyra yezoensis</name>
    <dbReference type="NCBI Taxonomy" id="2788"/>
    <lineage>
        <taxon>Eukaryota</taxon>
        <taxon>Rhodophyta</taxon>
        <taxon>Bangiophyceae</taxon>
        <taxon>Bangiales</taxon>
        <taxon>Bangiaceae</taxon>
        <taxon>Pyropia</taxon>
    </lineage>
</organism>
<reference evidence="1" key="1">
    <citation type="submission" date="2019-11" db="EMBL/GenBank/DDBJ databases">
        <title>Nori genome reveals adaptations in red seaweeds to the harsh intertidal environment.</title>
        <authorList>
            <person name="Wang D."/>
            <person name="Mao Y."/>
        </authorList>
    </citation>
    <scope>NUCLEOTIDE SEQUENCE</scope>
    <source>
        <tissue evidence="1">Gametophyte</tissue>
    </source>
</reference>
<dbReference type="EMBL" id="CM020618">
    <property type="protein sequence ID" value="KAK1860542.1"/>
    <property type="molecule type" value="Genomic_DNA"/>
</dbReference>
<gene>
    <name evidence="1" type="ORF">I4F81_003130</name>
</gene>
<name>A0ACC3BRR4_PYRYE</name>
<accession>A0ACC3BRR4</accession>
<evidence type="ECO:0000313" key="1">
    <source>
        <dbReference type="EMBL" id="KAK1860542.1"/>
    </source>
</evidence>
<protein>
    <submittedName>
        <fullName evidence="1">Uncharacterized protein</fullName>
    </submittedName>
</protein>
<proteinExistence type="predicted"/>
<keyword evidence="2" id="KW-1185">Reference proteome</keyword>
<evidence type="ECO:0000313" key="2">
    <source>
        <dbReference type="Proteomes" id="UP000798662"/>
    </source>
</evidence>